<dbReference type="PRINTS" id="PR00455">
    <property type="entry name" value="HTHTETR"/>
</dbReference>
<dbReference type="InterPro" id="IPR036271">
    <property type="entry name" value="Tet_transcr_reg_TetR-rel_C_sf"/>
</dbReference>
<dbReference type="PANTHER" id="PTHR30055">
    <property type="entry name" value="HTH-TYPE TRANSCRIPTIONAL REGULATOR RUTR"/>
    <property type="match status" value="1"/>
</dbReference>
<dbReference type="PROSITE" id="PS50977">
    <property type="entry name" value="HTH_TETR_2"/>
    <property type="match status" value="1"/>
</dbReference>
<sequence>MQVSGSDPRSAILEAAARLLREHGRDQVTTRRVAEEAGTQPPTLYRLFGDKEGLLEAVAEHVMAEYVASKSVRAAEESGAGGDPLDELRASYRLHVEFGLANPELYALMIDPRRPVTEADAAGREILRSRVRRLAAAGALRVSEERAVAMVSAAGNGAILCTLGSPETENGLALADAMLDAVLAVVLASAPMRAPGADETLRGAVSLAALAPELPGLSAAERSLLEEWLGRSIQQLEG</sequence>
<dbReference type="Gene3D" id="1.10.357.10">
    <property type="entry name" value="Tetracycline Repressor, domain 2"/>
    <property type="match status" value="1"/>
</dbReference>
<gene>
    <name evidence="6" type="ORF">ABFY20_15020</name>
</gene>
<evidence type="ECO:0000256" key="4">
    <source>
        <dbReference type="PROSITE-ProRule" id="PRU00335"/>
    </source>
</evidence>
<feature type="DNA-binding region" description="H-T-H motif" evidence="4">
    <location>
        <begin position="29"/>
        <end position="48"/>
    </location>
</feature>
<dbReference type="GO" id="GO:0000976">
    <property type="term" value="F:transcription cis-regulatory region binding"/>
    <property type="evidence" value="ECO:0007669"/>
    <property type="project" value="TreeGrafter"/>
</dbReference>
<evidence type="ECO:0000256" key="3">
    <source>
        <dbReference type="ARBA" id="ARBA00023163"/>
    </source>
</evidence>
<dbReference type="SUPFAM" id="SSF48498">
    <property type="entry name" value="Tetracyclin repressor-like, C-terminal domain"/>
    <property type="match status" value="1"/>
</dbReference>
<protein>
    <submittedName>
        <fullName evidence="6">TetR/AcrR family transcriptional regulator</fullName>
    </submittedName>
</protein>
<organism evidence="6">
    <name type="scientific">Herbiconiux sp. A18JL235</name>
    <dbReference type="NCBI Taxonomy" id="3152363"/>
    <lineage>
        <taxon>Bacteria</taxon>
        <taxon>Bacillati</taxon>
        <taxon>Actinomycetota</taxon>
        <taxon>Actinomycetes</taxon>
        <taxon>Micrococcales</taxon>
        <taxon>Microbacteriaceae</taxon>
        <taxon>Herbiconiux</taxon>
    </lineage>
</organism>
<dbReference type="Pfam" id="PF00440">
    <property type="entry name" value="TetR_N"/>
    <property type="match status" value="1"/>
</dbReference>
<dbReference type="Gene3D" id="1.10.10.60">
    <property type="entry name" value="Homeodomain-like"/>
    <property type="match status" value="1"/>
</dbReference>
<dbReference type="SUPFAM" id="SSF46689">
    <property type="entry name" value="Homeodomain-like"/>
    <property type="match status" value="1"/>
</dbReference>
<evidence type="ECO:0000259" key="5">
    <source>
        <dbReference type="PROSITE" id="PS50977"/>
    </source>
</evidence>
<proteinExistence type="predicted"/>
<dbReference type="AlphaFoldDB" id="A0AB39BE87"/>
<dbReference type="RefSeq" id="WP_368497041.1">
    <property type="nucleotide sequence ID" value="NZ_CP162511.1"/>
</dbReference>
<dbReference type="EMBL" id="CP162511">
    <property type="protein sequence ID" value="XDI04636.1"/>
    <property type="molecule type" value="Genomic_DNA"/>
</dbReference>
<evidence type="ECO:0000256" key="1">
    <source>
        <dbReference type="ARBA" id="ARBA00023015"/>
    </source>
</evidence>
<reference evidence="6" key="1">
    <citation type="submission" date="2024-05" db="EMBL/GenBank/DDBJ databases">
        <title>Herbiconiux sp. A18JL235.</title>
        <authorList>
            <person name="Zhang G."/>
        </authorList>
    </citation>
    <scope>NUCLEOTIDE SEQUENCE</scope>
    <source>
        <strain evidence="6">A18JL235</strain>
    </source>
</reference>
<feature type="domain" description="HTH tetR-type" evidence="5">
    <location>
        <begin position="6"/>
        <end position="66"/>
    </location>
</feature>
<keyword evidence="2 4" id="KW-0238">DNA-binding</keyword>
<keyword evidence="3" id="KW-0804">Transcription</keyword>
<accession>A0AB39BE87</accession>
<evidence type="ECO:0000313" key="6">
    <source>
        <dbReference type="EMBL" id="XDI04636.1"/>
    </source>
</evidence>
<dbReference type="InterPro" id="IPR050109">
    <property type="entry name" value="HTH-type_TetR-like_transc_reg"/>
</dbReference>
<dbReference type="GO" id="GO:0003700">
    <property type="term" value="F:DNA-binding transcription factor activity"/>
    <property type="evidence" value="ECO:0007669"/>
    <property type="project" value="TreeGrafter"/>
</dbReference>
<keyword evidence="1" id="KW-0805">Transcription regulation</keyword>
<evidence type="ECO:0000256" key="2">
    <source>
        <dbReference type="ARBA" id="ARBA00023125"/>
    </source>
</evidence>
<name>A0AB39BE87_9MICO</name>
<dbReference type="InterPro" id="IPR001647">
    <property type="entry name" value="HTH_TetR"/>
</dbReference>
<dbReference type="InterPro" id="IPR009057">
    <property type="entry name" value="Homeodomain-like_sf"/>
</dbReference>
<dbReference type="PANTHER" id="PTHR30055:SF234">
    <property type="entry name" value="HTH-TYPE TRANSCRIPTIONAL REGULATOR BETI"/>
    <property type="match status" value="1"/>
</dbReference>